<evidence type="ECO:0000313" key="2">
    <source>
        <dbReference type="Proteomes" id="UP000001175"/>
    </source>
</evidence>
<protein>
    <recommendedName>
        <fullName evidence="3">Prophage minor tail protein Z (GPZ)</fullName>
    </recommendedName>
</protein>
<gene>
    <name evidence="1" type="ordered locus">syc0802_c</name>
</gene>
<dbReference type="KEGG" id="syc:syc0802_c"/>
<evidence type="ECO:0000313" key="1">
    <source>
        <dbReference type="EMBL" id="BAD78992.1"/>
    </source>
</evidence>
<dbReference type="GeneID" id="72429568"/>
<dbReference type="RefSeq" id="WP_011243114.1">
    <property type="nucleotide sequence ID" value="NC_006576.1"/>
</dbReference>
<organism evidence="1 2">
    <name type="scientific">Synechococcus sp. (strain ATCC 27144 / PCC 6301 / SAUG 1402/1)</name>
    <name type="common">Anacystis nidulans</name>
    <dbReference type="NCBI Taxonomy" id="269084"/>
    <lineage>
        <taxon>Bacteria</taxon>
        <taxon>Bacillati</taxon>
        <taxon>Cyanobacteriota</taxon>
        <taxon>Cyanophyceae</taxon>
        <taxon>Synechococcales</taxon>
        <taxon>Synechococcaceae</taxon>
        <taxon>Synechococcus</taxon>
    </lineage>
</organism>
<dbReference type="Proteomes" id="UP000001175">
    <property type="component" value="Chromosome"/>
</dbReference>
<evidence type="ECO:0008006" key="3">
    <source>
        <dbReference type="Google" id="ProtNLM"/>
    </source>
</evidence>
<sequence>MPIVSLGTGLEIRVNSQDAQRVHRALGRIPIEVIDASFKRALKRATTKAGVEASKGIRSIYAIKAGRVKEAMKTRPSGPYSVTLTFSSVRPTLGGFNPRQGSKGVSVTVKKGQRKLIRGAFMPGGRLAQNRYGGLPAARGAYVGGSFVPSKARLPITPLKTISVPVMLKQEAVIEPVMQATQEALRTTLEREVNFRLAKLA</sequence>
<accession>A0A0H3K1A5</accession>
<dbReference type="EMBL" id="AP008231">
    <property type="protein sequence ID" value="BAD78992.1"/>
    <property type="molecule type" value="Genomic_DNA"/>
</dbReference>
<dbReference type="AlphaFoldDB" id="A0A0H3K1A5"/>
<proteinExistence type="predicted"/>
<reference evidence="1 2" key="1">
    <citation type="journal article" date="2007" name="Photosyn. Res.">
        <title>Complete nucleotide sequence of the freshwater unicellular cyanobacterium Synechococcus elongatus PCC 6301 chromosome: gene content and organization.</title>
        <authorList>
            <person name="Sugita C."/>
            <person name="Ogata K."/>
            <person name="Shikata M."/>
            <person name="Jikuya H."/>
            <person name="Takano J."/>
            <person name="Furumichi M."/>
            <person name="Kanehisa M."/>
            <person name="Omata T."/>
            <person name="Sugiura M."/>
            <person name="Sugita M."/>
        </authorList>
    </citation>
    <scope>NUCLEOTIDE SEQUENCE [LARGE SCALE GENOMIC DNA]</scope>
    <source>
        <strain evidence="2">ATCC 27144 / PCC 6301 / SAUG 1402/1</strain>
    </source>
</reference>
<name>A0A0H3K1A5_SYNP6</name>